<proteinExistence type="predicted"/>
<reference evidence="2 3" key="1">
    <citation type="journal article" date="2014" name="BMC Microbiol.">
        <title>The oxygen-independent metabolism of cyclic monoterpenes in Castellaniella defragrans 65Phen.</title>
        <authorList>
            <person name="Petasch J."/>
            <person name="Disch E.M."/>
            <person name="Markert S."/>
            <person name="Becher D."/>
            <person name="Schweder T."/>
            <person name="Huttel B."/>
            <person name="Reinhardt R."/>
            <person name="Harder J."/>
        </authorList>
    </citation>
    <scope>NUCLEOTIDE SEQUENCE [LARGE SCALE GENOMIC DNA]</scope>
    <source>
        <strain evidence="2">65Phen</strain>
    </source>
</reference>
<evidence type="ECO:0000313" key="2">
    <source>
        <dbReference type="EMBL" id="CDM23374.1"/>
    </source>
</evidence>
<protein>
    <submittedName>
        <fullName evidence="2">Uncharacterized protein</fullName>
    </submittedName>
</protein>
<organism evidence="2 3">
    <name type="scientific">Castellaniella defragrans (strain DSM 12143 / CCUG 39792 / 65Phen)</name>
    <name type="common">Alcaligenes defragrans</name>
    <dbReference type="NCBI Taxonomy" id="1437824"/>
    <lineage>
        <taxon>Bacteria</taxon>
        <taxon>Pseudomonadati</taxon>
        <taxon>Pseudomonadota</taxon>
        <taxon>Betaproteobacteria</taxon>
        <taxon>Burkholderiales</taxon>
        <taxon>Alcaligenaceae</taxon>
        <taxon>Castellaniella</taxon>
    </lineage>
</organism>
<name>W8WUZ0_CASD6</name>
<sequence>MRVQHDVSSSSVFSLRAPRRRRGPGNPWYSGALPRAIHSRFMRFLIS</sequence>
<accession>W8WUZ0</accession>
<dbReference type="AlphaFoldDB" id="W8WUZ0"/>
<dbReference type="HOGENOM" id="CLU_3166035_0_0_4"/>
<dbReference type="STRING" id="1437824.BN940_04506"/>
<dbReference type="KEGG" id="cdn:BN940_04506"/>
<feature type="compositionally biased region" description="Polar residues" evidence="1">
    <location>
        <begin position="1"/>
        <end position="13"/>
    </location>
</feature>
<keyword evidence="3" id="KW-1185">Reference proteome</keyword>
<gene>
    <name evidence="2" type="ORF">BN940_04506</name>
</gene>
<evidence type="ECO:0000313" key="3">
    <source>
        <dbReference type="Proteomes" id="UP000019805"/>
    </source>
</evidence>
<dbReference type="EMBL" id="HG916765">
    <property type="protein sequence ID" value="CDM23374.1"/>
    <property type="molecule type" value="Genomic_DNA"/>
</dbReference>
<evidence type="ECO:0000256" key="1">
    <source>
        <dbReference type="SAM" id="MobiDB-lite"/>
    </source>
</evidence>
<dbReference type="Proteomes" id="UP000019805">
    <property type="component" value="Chromosome"/>
</dbReference>
<feature type="region of interest" description="Disordered" evidence="1">
    <location>
        <begin position="1"/>
        <end position="26"/>
    </location>
</feature>